<gene>
    <name evidence="2" type="ORF">AN2335V1_4789</name>
</gene>
<sequence length="171" mass="18651">MAMTKKNTQELLGGSEDSFGVRLSIAMKLSGDTKSSLARKSGLSEAAIRGYLKNESSPSIAQLLKLSKALGIRASWLIGEGDDLQSKPDIEQDVSLLVMLFRHLSGMHRHMTLKLVLSALANQYHDVSEKDLENLTSPVIDMAVKINTLSQADKEKLIQNLGIDLNVDTTS</sequence>
<dbReference type="RefSeq" id="WP_174140764.1">
    <property type="nucleotide sequence ID" value="NZ_CP158855.1"/>
</dbReference>
<reference evidence="2" key="1">
    <citation type="submission" date="2022-05" db="EMBL/GenBank/DDBJ databases">
        <authorList>
            <person name="Alioto T."/>
            <person name="Alioto T."/>
            <person name="Gomez Garrido J."/>
        </authorList>
    </citation>
    <scope>NUCLEOTIDE SEQUENCE</scope>
    <source>
        <strain evidence="2">0</strain>
        <plasmid evidence="2">P1</plasmid>
    </source>
</reference>
<keyword evidence="3" id="KW-1185">Reference proteome</keyword>
<dbReference type="AlphaFoldDB" id="A0A9P0VFU8"/>
<dbReference type="InterPro" id="IPR001387">
    <property type="entry name" value="Cro/C1-type_HTH"/>
</dbReference>
<evidence type="ECO:0000313" key="2">
    <source>
        <dbReference type="EMBL" id="CAH6245665.1"/>
    </source>
</evidence>
<dbReference type="EMBL" id="OW969750">
    <property type="protein sequence ID" value="CAH6245665.1"/>
    <property type="molecule type" value="Genomic_DNA"/>
</dbReference>
<dbReference type="SUPFAM" id="SSF47413">
    <property type="entry name" value="lambda repressor-like DNA-binding domains"/>
    <property type="match status" value="1"/>
</dbReference>
<protein>
    <recommendedName>
        <fullName evidence="1">HTH cro/C1-type domain-containing protein</fullName>
    </recommendedName>
</protein>
<keyword evidence="2" id="KW-0614">Plasmid</keyword>
<geneLocation type="plasmid" evidence="2 3">
    <name>P1</name>
</geneLocation>
<dbReference type="CDD" id="cd00093">
    <property type="entry name" value="HTH_XRE"/>
    <property type="match status" value="1"/>
</dbReference>
<evidence type="ECO:0000259" key="1">
    <source>
        <dbReference type="PROSITE" id="PS50943"/>
    </source>
</evidence>
<dbReference type="GO" id="GO:0003677">
    <property type="term" value="F:DNA binding"/>
    <property type="evidence" value="ECO:0007669"/>
    <property type="project" value="InterPro"/>
</dbReference>
<name>A0A9P0VFU8_KLEVA</name>
<accession>A0A9P0VFU8</accession>
<dbReference type="SMART" id="SM00530">
    <property type="entry name" value="HTH_XRE"/>
    <property type="match status" value="1"/>
</dbReference>
<dbReference type="PROSITE" id="PS50943">
    <property type="entry name" value="HTH_CROC1"/>
    <property type="match status" value="1"/>
</dbReference>
<organism evidence="2 3">
    <name type="scientific">Klebsiella variicola</name>
    <dbReference type="NCBI Taxonomy" id="244366"/>
    <lineage>
        <taxon>Bacteria</taxon>
        <taxon>Pseudomonadati</taxon>
        <taxon>Pseudomonadota</taxon>
        <taxon>Gammaproteobacteria</taxon>
        <taxon>Enterobacterales</taxon>
        <taxon>Enterobacteriaceae</taxon>
        <taxon>Klebsiella/Raoultella group</taxon>
        <taxon>Klebsiella</taxon>
        <taxon>Klebsiella pneumoniae complex</taxon>
    </lineage>
</organism>
<dbReference type="Gene3D" id="1.10.260.40">
    <property type="entry name" value="lambda repressor-like DNA-binding domains"/>
    <property type="match status" value="1"/>
</dbReference>
<dbReference type="InterPro" id="IPR010982">
    <property type="entry name" value="Lambda_DNA-bd_dom_sf"/>
</dbReference>
<dbReference type="Proteomes" id="UP000789617">
    <property type="component" value="Plasmid P1"/>
</dbReference>
<evidence type="ECO:0000313" key="3">
    <source>
        <dbReference type="Proteomes" id="UP000789617"/>
    </source>
</evidence>
<dbReference type="Pfam" id="PF01381">
    <property type="entry name" value="HTH_3"/>
    <property type="match status" value="1"/>
</dbReference>
<feature type="domain" description="HTH cro/C1-type" evidence="1">
    <location>
        <begin position="23"/>
        <end position="77"/>
    </location>
</feature>
<proteinExistence type="predicted"/>